<evidence type="ECO:0000313" key="2">
    <source>
        <dbReference type="EMBL" id="EMA70734.1"/>
    </source>
</evidence>
<keyword evidence="3" id="KW-1185">Reference proteome</keyword>
<protein>
    <recommendedName>
        <fullName evidence="1">Halobacterial output domain-containing protein</fullName>
    </recommendedName>
</protein>
<accession>M0PM54</accession>
<dbReference type="InterPro" id="IPR040624">
    <property type="entry name" value="HalOD1"/>
</dbReference>
<dbReference type="EMBL" id="AOJI01000002">
    <property type="protein sequence ID" value="EMA70734.1"/>
    <property type="molecule type" value="Genomic_DNA"/>
</dbReference>
<feature type="domain" description="Halobacterial output" evidence="1">
    <location>
        <begin position="8"/>
        <end position="81"/>
    </location>
</feature>
<dbReference type="Pfam" id="PF18545">
    <property type="entry name" value="HalOD1"/>
    <property type="match status" value="1"/>
</dbReference>
<dbReference type="PATRIC" id="fig|1230454.4.peg.115"/>
<dbReference type="OrthoDB" id="271604at2157"/>
<organism evidence="2 3">
    <name type="scientific">Halorubrum aidingense JCM 13560</name>
    <dbReference type="NCBI Taxonomy" id="1230454"/>
    <lineage>
        <taxon>Archaea</taxon>
        <taxon>Methanobacteriati</taxon>
        <taxon>Methanobacteriota</taxon>
        <taxon>Stenosarchaea group</taxon>
        <taxon>Halobacteria</taxon>
        <taxon>Halobacteriales</taxon>
        <taxon>Haloferacaceae</taxon>
        <taxon>Halorubrum</taxon>
    </lineage>
</organism>
<evidence type="ECO:0000259" key="1">
    <source>
        <dbReference type="Pfam" id="PF18545"/>
    </source>
</evidence>
<dbReference type="AlphaFoldDB" id="M0PM54"/>
<comment type="caution">
    <text evidence="2">The sequence shown here is derived from an EMBL/GenBank/DDBJ whole genome shotgun (WGS) entry which is preliminary data.</text>
</comment>
<gene>
    <name evidence="2" type="ORF">C461_00557</name>
</gene>
<evidence type="ECO:0000313" key="3">
    <source>
        <dbReference type="Proteomes" id="UP000011575"/>
    </source>
</evidence>
<proteinExistence type="predicted"/>
<name>M0PM54_9EURY</name>
<sequence>MEYEIEGTESVSTAVVRAVSAVDGRKSVDLPPLARVLNPEALDALFDSHADGRPRTGGRLSFIYSFCRVTVDNGEFLTIEPLENHPRAASDRAAGCTD</sequence>
<reference evidence="2 3" key="1">
    <citation type="journal article" date="2014" name="PLoS Genet.">
        <title>Phylogenetically driven sequencing of extremely halophilic archaea reveals strategies for static and dynamic osmo-response.</title>
        <authorList>
            <person name="Becker E.A."/>
            <person name="Seitzer P.M."/>
            <person name="Tritt A."/>
            <person name="Larsen D."/>
            <person name="Krusor M."/>
            <person name="Yao A.I."/>
            <person name="Wu D."/>
            <person name="Madern D."/>
            <person name="Eisen J.A."/>
            <person name="Darling A.E."/>
            <person name="Facciotti M.T."/>
        </authorList>
    </citation>
    <scope>NUCLEOTIDE SEQUENCE [LARGE SCALE GENOMIC DNA]</scope>
    <source>
        <strain evidence="2 3">JCM 13560</strain>
    </source>
</reference>
<dbReference type="RefSeq" id="WP_007997674.1">
    <property type="nucleotide sequence ID" value="NZ_AOJI01000002.1"/>
</dbReference>
<dbReference type="Proteomes" id="UP000011575">
    <property type="component" value="Unassembled WGS sequence"/>
</dbReference>